<dbReference type="GO" id="GO:0006298">
    <property type="term" value="P:mismatch repair"/>
    <property type="evidence" value="ECO:0007669"/>
    <property type="project" value="UniProtKB-UniRule"/>
</dbReference>
<comment type="similarity">
    <text evidence="1 5">Belongs to the DNA mismatch repair MutL/HexB family.</text>
</comment>
<dbReference type="FunFam" id="3.30.565.10:FF:000003">
    <property type="entry name" value="DNA mismatch repair endonuclease MutL"/>
    <property type="match status" value="1"/>
</dbReference>
<dbReference type="InterPro" id="IPR002099">
    <property type="entry name" value="MutL/Mlh/PMS"/>
</dbReference>
<keyword evidence="3 5" id="KW-0227">DNA damage</keyword>
<dbReference type="GO" id="GO:0005524">
    <property type="term" value="F:ATP binding"/>
    <property type="evidence" value="ECO:0007669"/>
    <property type="project" value="InterPro"/>
</dbReference>
<dbReference type="Gene3D" id="3.30.230.10">
    <property type="match status" value="1"/>
</dbReference>
<dbReference type="SUPFAM" id="SSF55874">
    <property type="entry name" value="ATPase domain of HSP90 chaperone/DNA topoisomerase II/histidine kinase"/>
    <property type="match status" value="1"/>
</dbReference>
<evidence type="ECO:0000256" key="1">
    <source>
        <dbReference type="ARBA" id="ARBA00006082"/>
    </source>
</evidence>
<evidence type="ECO:0000256" key="5">
    <source>
        <dbReference type="HAMAP-Rule" id="MF_00149"/>
    </source>
</evidence>
<dbReference type="HAMAP" id="MF_00149">
    <property type="entry name" value="DNA_mis_repair"/>
    <property type="match status" value="1"/>
</dbReference>
<dbReference type="CDD" id="cd16926">
    <property type="entry name" value="HATPase_MutL-MLH-PMS-like"/>
    <property type="match status" value="1"/>
</dbReference>
<comment type="function">
    <text evidence="5">This protein is involved in the repair of mismatches in DNA. It is required for dam-dependent methyl-directed DNA mismatch repair. May act as a 'molecular matchmaker', a protein that promotes the formation of a stable complex between two or more DNA-binding proteins in an ATP-dependent manner without itself being part of a final effector complex.</text>
</comment>
<dbReference type="SUPFAM" id="SSF118116">
    <property type="entry name" value="DNA mismatch repair protein MutL"/>
    <property type="match status" value="1"/>
</dbReference>
<organism evidence="8 9">
    <name type="scientific">Lacihabitans soyangensis</name>
    <dbReference type="NCBI Taxonomy" id="869394"/>
    <lineage>
        <taxon>Bacteria</taxon>
        <taxon>Pseudomonadati</taxon>
        <taxon>Bacteroidota</taxon>
        <taxon>Cytophagia</taxon>
        <taxon>Cytophagales</taxon>
        <taxon>Leadbetterellaceae</taxon>
        <taxon>Lacihabitans</taxon>
    </lineage>
</organism>
<accession>A0AAE3H0D6</accession>
<dbReference type="InterPro" id="IPR014721">
    <property type="entry name" value="Ribsml_uS5_D2-typ_fold_subgr"/>
</dbReference>
<dbReference type="Pfam" id="PF08676">
    <property type="entry name" value="MutL_C"/>
    <property type="match status" value="1"/>
</dbReference>
<keyword evidence="8" id="KW-0540">Nuclease</keyword>
<evidence type="ECO:0000313" key="8">
    <source>
        <dbReference type="EMBL" id="MCP9762468.1"/>
    </source>
</evidence>
<dbReference type="InterPro" id="IPR020667">
    <property type="entry name" value="DNA_mismatch_repair_MutL"/>
</dbReference>
<dbReference type="Pfam" id="PF01119">
    <property type="entry name" value="DNA_mis_repair"/>
    <property type="match status" value="1"/>
</dbReference>
<feature type="domain" description="MutL C-terminal dimerisation" evidence="6">
    <location>
        <begin position="435"/>
        <end position="576"/>
    </location>
</feature>
<dbReference type="InterPro" id="IPR014762">
    <property type="entry name" value="DNA_mismatch_repair_CS"/>
</dbReference>
<dbReference type="InterPro" id="IPR038973">
    <property type="entry name" value="MutL/Mlh/Pms-like"/>
</dbReference>
<dbReference type="GO" id="GO:0030983">
    <property type="term" value="F:mismatched DNA binding"/>
    <property type="evidence" value="ECO:0007669"/>
    <property type="project" value="InterPro"/>
</dbReference>
<feature type="domain" description="DNA mismatch repair protein S5" evidence="7">
    <location>
        <begin position="208"/>
        <end position="326"/>
    </location>
</feature>
<dbReference type="InterPro" id="IPR036890">
    <property type="entry name" value="HATPase_C_sf"/>
</dbReference>
<dbReference type="InterPro" id="IPR042121">
    <property type="entry name" value="MutL_C_regsub"/>
</dbReference>
<dbReference type="GO" id="GO:0004519">
    <property type="term" value="F:endonuclease activity"/>
    <property type="evidence" value="ECO:0007669"/>
    <property type="project" value="UniProtKB-KW"/>
</dbReference>
<reference evidence="8 9" key="1">
    <citation type="submission" date="2018-11" db="EMBL/GenBank/DDBJ databases">
        <title>Novel bacteria species description.</title>
        <authorList>
            <person name="Han J.-H."/>
        </authorList>
    </citation>
    <scope>NUCLEOTIDE SEQUENCE [LARGE SCALE GENOMIC DNA]</scope>
    <source>
        <strain evidence="8 9">KCTC23259</strain>
    </source>
</reference>
<dbReference type="Gene3D" id="3.30.565.10">
    <property type="entry name" value="Histidine kinase-like ATPase, C-terminal domain"/>
    <property type="match status" value="1"/>
</dbReference>
<dbReference type="InterPro" id="IPR013507">
    <property type="entry name" value="DNA_mismatch_S5_2-like"/>
</dbReference>
<dbReference type="PANTHER" id="PTHR10073:SF12">
    <property type="entry name" value="DNA MISMATCH REPAIR PROTEIN MLH1"/>
    <property type="match status" value="1"/>
</dbReference>
<proteinExistence type="inferred from homology"/>
<name>A0AAE3H0D6_9BACT</name>
<dbReference type="PROSITE" id="PS00058">
    <property type="entry name" value="DNA_MISMATCH_REPAIR_1"/>
    <property type="match status" value="1"/>
</dbReference>
<dbReference type="SMART" id="SM00853">
    <property type="entry name" value="MutL_C"/>
    <property type="match status" value="1"/>
</dbReference>
<dbReference type="CDD" id="cd00782">
    <property type="entry name" value="MutL_Trans"/>
    <property type="match status" value="1"/>
</dbReference>
<dbReference type="SMART" id="SM01340">
    <property type="entry name" value="DNA_mis_repair"/>
    <property type="match status" value="1"/>
</dbReference>
<evidence type="ECO:0000259" key="7">
    <source>
        <dbReference type="SMART" id="SM01340"/>
    </source>
</evidence>
<evidence type="ECO:0000256" key="4">
    <source>
        <dbReference type="ARBA" id="ARBA00023204"/>
    </source>
</evidence>
<dbReference type="RefSeq" id="WP_255036237.1">
    <property type="nucleotide sequence ID" value="NZ_RJUF01000010.1"/>
</dbReference>
<gene>
    <name evidence="5 8" type="primary">mutL</name>
    <name evidence="8" type="ORF">EGI31_05840</name>
</gene>
<dbReference type="EMBL" id="RJUF01000010">
    <property type="protein sequence ID" value="MCP9762468.1"/>
    <property type="molecule type" value="Genomic_DNA"/>
</dbReference>
<dbReference type="GO" id="GO:0140664">
    <property type="term" value="F:ATP-dependent DNA damage sensor activity"/>
    <property type="evidence" value="ECO:0007669"/>
    <property type="project" value="InterPro"/>
</dbReference>
<dbReference type="InterPro" id="IPR042120">
    <property type="entry name" value="MutL_C_dimsub"/>
</dbReference>
<dbReference type="InterPro" id="IPR020568">
    <property type="entry name" value="Ribosomal_Su5_D2-typ_SF"/>
</dbReference>
<dbReference type="SUPFAM" id="SSF54211">
    <property type="entry name" value="Ribosomal protein S5 domain 2-like"/>
    <property type="match status" value="1"/>
</dbReference>
<dbReference type="InterPro" id="IPR014790">
    <property type="entry name" value="MutL_C"/>
</dbReference>
<dbReference type="AlphaFoldDB" id="A0AAE3H0D6"/>
<keyword evidence="9" id="KW-1185">Reference proteome</keyword>
<comment type="caution">
    <text evidence="8">The sequence shown here is derived from an EMBL/GenBank/DDBJ whole genome shotgun (WGS) entry which is preliminary data.</text>
</comment>
<keyword evidence="4 5" id="KW-0234">DNA repair</keyword>
<dbReference type="PANTHER" id="PTHR10073">
    <property type="entry name" value="DNA MISMATCH REPAIR PROTEIN MLH, PMS, MUTL"/>
    <property type="match status" value="1"/>
</dbReference>
<evidence type="ECO:0000259" key="6">
    <source>
        <dbReference type="SMART" id="SM00853"/>
    </source>
</evidence>
<evidence type="ECO:0000256" key="2">
    <source>
        <dbReference type="ARBA" id="ARBA00021975"/>
    </source>
</evidence>
<evidence type="ECO:0000313" key="9">
    <source>
        <dbReference type="Proteomes" id="UP001204144"/>
    </source>
</evidence>
<keyword evidence="8" id="KW-0255">Endonuclease</keyword>
<evidence type="ECO:0000256" key="3">
    <source>
        <dbReference type="ARBA" id="ARBA00022763"/>
    </source>
</evidence>
<protein>
    <recommendedName>
        <fullName evidence="2 5">DNA mismatch repair protein MutL</fullName>
    </recommendedName>
</protein>
<dbReference type="GO" id="GO:0032300">
    <property type="term" value="C:mismatch repair complex"/>
    <property type="evidence" value="ECO:0007669"/>
    <property type="project" value="InterPro"/>
</dbReference>
<dbReference type="Gene3D" id="3.30.1540.20">
    <property type="entry name" value="MutL, C-terminal domain, dimerisation subdomain"/>
    <property type="match status" value="1"/>
</dbReference>
<sequence>MDVIRLLSDSIANQIAAGEVVQRPASVVKELMENSIDAKASSVQLIIKESGKQLIQVIDNGQGMSPTDARMCFERHATSKIKESADLFNIRTMGFRGEALASIAAVAQVELRTKRAEDELATLIKIEGSDIKTQEFVQSPQGTNLAIKNLFFNVPARRNFLKSNPVEMKHIIEEFQRIALAHPEVQFSLFHNDIEIYNLPEAKLSKRIVDVLDKSYRDQLAQCQIDSSFIKINGYVGNPQTAKKARGEQYFFVNKRFIKSSYLHHAVTGAFESTIPQGSHPFYALFIEIDPSHIDINIHPTKTEIKFDDEKAIYAILRSAVKQAIGVYNLTPSIDFEADINIGNFITQKSPSPSLEPQNIRPDADTAISNFDREPRSLGEINQKSNRGNWEKLFEGFGSRINQEAEETQQVIFSSKANRVEDLVQLPKDGTDINAIQVHFQYIIAQVKSGLMLIDQQNAYERIFYEKYLKEINTQPNASQQLLFPKTVTLTAIDYAMSFEIIDMIRNIGFNVEEFGQNTYLINGVPSQFMDEDEGVLFKSIIEQYKINENNQKVDKKEALAKTLAKRNATKMSKSLSKLEMSSLINQLFETSMPSVSPDGKPVMSILSLEKIANLLLN</sequence>
<dbReference type="Pfam" id="PF13589">
    <property type="entry name" value="HATPase_c_3"/>
    <property type="match status" value="1"/>
</dbReference>
<dbReference type="GO" id="GO:0016887">
    <property type="term" value="F:ATP hydrolysis activity"/>
    <property type="evidence" value="ECO:0007669"/>
    <property type="project" value="InterPro"/>
</dbReference>
<dbReference type="Proteomes" id="UP001204144">
    <property type="component" value="Unassembled WGS sequence"/>
</dbReference>
<keyword evidence="8" id="KW-0378">Hydrolase</keyword>
<dbReference type="InterPro" id="IPR037198">
    <property type="entry name" value="MutL_C_sf"/>
</dbReference>
<dbReference type="NCBIfam" id="TIGR00585">
    <property type="entry name" value="mutl"/>
    <property type="match status" value="1"/>
</dbReference>
<dbReference type="Gene3D" id="3.30.1370.100">
    <property type="entry name" value="MutL, C-terminal domain, regulatory subdomain"/>
    <property type="match status" value="1"/>
</dbReference>